<feature type="region of interest" description="Disordered" evidence="1">
    <location>
        <begin position="293"/>
        <end position="323"/>
    </location>
</feature>
<gene>
    <name evidence="2" type="ORF">WR25_07082</name>
</gene>
<dbReference type="GO" id="GO:0051276">
    <property type="term" value="P:chromosome organization"/>
    <property type="evidence" value="ECO:0007669"/>
    <property type="project" value="InterPro"/>
</dbReference>
<evidence type="ECO:0000313" key="2">
    <source>
        <dbReference type="EMBL" id="PAV87385.1"/>
    </source>
</evidence>
<reference evidence="2 3" key="1">
    <citation type="journal article" date="2017" name="Curr. Biol.">
        <title>Genome architecture and evolution of a unichromosomal asexual nematode.</title>
        <authorList>
            <person name="Fradin H."/>
            <person name="Zegar C."/>
            <person name="Gutwein M."/>
            <person name="Lucas J."/>
            <person name="Kovtun M."/>
            <person name="Corcoran D."/>
            <person name="Baugh L.R."/>
            <person name="Kiontke K."/>
            <person name="Gunsalus K."/>
            <person name="Fitch D.H."/>
            <person name="Piano F."/>
        </authorList>
    </citation>
    <scope>NUCLEOTIDE SEQUENCE [LARGE SCALE GENOMIC DNA]</scope>
    <source>
        <strain evidence="2">PF1309</strain>
    </source>
</reference>
<dbReference type="EMBL" id="LIAE01006572">
    <property type="protein sequence ID" value="PAV87385.1"/>
    <property type="molecule type" value="Genomic_DNA"/>
</dbReference>
<sequence length="449" mass="52077">MQLNIAKSKKEEIVMALDVLEYPQELESIVKNVCKNQVLCESMDTMTEITNKFKLTAVTAKGAVSRTGGHMAGGHDSRTPLFNLLANYKDLVQQETQIQEEIKQTEGELRNMGGAKARFAELQRKKEVLEMELNAIEDRKKNSRPAQLQSDIDTYKQEVADLNKEVQELTPKIDELNAKIADATKQQKNLKAYQADQKKKLQKELKECQDRMKANKDKTDKLKRDLENKEQEIVNLRDQITAQEGEINGLNDAIENRKKTIEEKIKAVTEKQAEVDELEKKLADLRRACKEKDEKLKKMQKETDAKRKERQEKQTALQDKTKRQQRCVEDAEKYKKEADKLYKKNEKFFDDIKALLGQKGSIYDFTGYTDKTAEAKINELNEEMKEVEKKFNKNVIHILDTAEQRSMELKKKRDQVLKDKMKVLEIIETLDKKKDDEVLRAYESVNKVG</sequence>
<evidence type="ECO:0008006" key="4">
    <source>
        <dbReference type="Google" id="ProtNLM"/>
    </source>
</evidence>
<accession>A0A2A2LMV5</accession>
<dbReference type="GO" id="GO:0005524">
    <property type="term" value="F:ATP binding"/>
    <property type="evidence" value="ECO:0007669"/>
    <property type="project" value="InterPro"/>
</dbReference>
<dbReference type="SUPFAM" id="SSF75553">
    <property type="entry name" value="Smc hinge domain"/>
    <property type="match status" value="1"/>
</dbReference>
<evidence type="ECO:0000256" key="1">
    <source>
        <dbReference type="SAM" id="MobiDB-lite"/>
    </source>
</evidence>
<comment type="caution">
    <text evidence="2">The sequence shown here is derived from an EMBL/GenBank/DDBJ whole genome shotgun (WGS) entry which is preliminary data.</text>
</comment>
<dbReference type="PANTHER" id="PTHR43977">
    <property type="entry name" value="STRUCTURAL MAINTENANCE OF CHROMOSOMES PROTEIN 3"/>
    <property type="match status" value="1"/>
</dbReference>
<dbReference type="Gene3D" id="1.10.287.1490">
    <property type="match status" value="1"/>
</dbReference>
<keyword evidence="3" id="KW-1185">Reference proteome</keyword>
<name>A0A2A2LMV5_9BILA</name>
<dbReference type="AlphaFoldDB" id="A0A2A2LMV5"/>
<organism evidence="2 3">
    <name type="scientific">Diploscapter pachys</name>
    <dbReference type="NCBI Taxonomy" id="2018661"/>
    <lineage>
        <taxon>Eukaryota</taxon>
        <taxon>Metazoa</taxon>
        <taxon>Ecdysozoa</taxon>
        <taxon>Nematoda</taxon>
        <taxon>Chromadorea</taxon>
        <taxon>Rhabditida</taxon>
        <taxon>Rhabditina</taxon>
        <taxon>Rhabditomorpha</taxon>
        <taxon>Rhabditoidea</taxon>
        <taxon>Rhabditidae</taxon>
        <taxon>Diploscapter</taxon>
    </lineage>
</organism>
<proteinExistence type="predicted"/>
<dbReference type="GO" id="GO:0005694">
    <property type="term" value="C:chromosome"/>
    <property type="evidence" value="ECO:0007669"/>
    <property type="project" value="InterPro"/>
</dbReference>
<dbReference type="Proteomes" id="UP000218231">
    <property type="component" value="Unassembled WGS sequence"/>
</dbReference>
<protein>
    <recommendedName>
        <fullName evidence="4">SMC hinge domain-containing protein</fullName>
    </recommendedName>
</protein>
<evidence type="ECO:0000313" key="3">
    <source>
        <dbReference type="Proteomes" id="UP000218231"/>
    </source>
</evidence>
<dbReference type="STRING" id="2018661.A0A2A2LMV5"/>
<dbReference type="OrthoDB" id="10255539at2759"/>
<dbReference type="Gene3D" id="3.30.70.1620">
    <property type="match status" value="1"/>
</dbReference>
<dbReference type="InterPro" id="IPR036277">
    <property type="entry name" value="SMC_hinge_sf"/>
</dbReference>